<dbReference type="EC" id="2.5.1.-" evidence="2"/>
<evidence type="ECO:0000256" key="1">
    <source>
        <dbReference type="ARBA" id="ARBA00022679"/>
    </source>
</evidence>
<dbReference type="PROSITE" id="PS01066">
    <property type="entry name" value="UPP_SYNTHASE"/>
    <property type="match status" value="1"/>
</dbReference>
<dbReference type="Gene3D" id="3.40.1180.10">
    <property type="entry name" value="Decaprenyl diphosphate synthase-like"/>
    <property type="match status" value="1"/>
</dbReference>
<protein>
    <recommendedName>
        <fullName evidence="2">Alkyl transferase</fullName>
        <ecNumber evidence="2">2.5.1.-</ecNumber>
    </recommendedName>
</protein>
<keyword evidence="1 2" id="KW-0808">Transferase</keyword>
<dbReference type="NCBIfam" id="TIGR00055">
    <property type="entry name" value="uppS"/>
    <property type="match status" value="1"/>
</dbReference>
<dbReference type="Pfam" id="PF01255">
    <property type="entry name" value="Prenyltransf"/>
    <property type="match status" value="1"/>
</dbReference>
<comment type="similarity">
    <text evidence="2">Belongs to the UPP synthase family.</text>
</comment>
<evidence type="ECO:0000313" key="4">
    <source>
        <dbReference type="Proteomes" id="UP001188597"/>
    </source>
</evidence>
<name>A0AA88WX48_9ASTE</name>
<reference evidence="3" key="1">
    <citation type="submission" date="2022-12" db="EMBL/GenBank/DDBJ databases">
        <title>Draft genome assemblies for two species of Escallonia (Escalloniales).</title>
        <authorList>
            <person name="Chanderbali A."/>
            <person name="Dervinis C."/>
            <person name="Anghel I."/>
            <person name="Soltis D."/>
            <person name="Soltis P."/>
            <person name="Zapata F."/>
        </authorList>
    </citation>
    <scope>NUCLEOTIDE SEQUENCE</scope>
    <source>
        <strain evidence="3">UCBG64.0493</strain>
        <tissue evidence="3">Leaf</tissue>
    </source>
</reference>
<proteinExistence type="inferred from homology"/>
<keyword evidence="4" id="KW-1185">Reference proteome</keyword>
<dbReference type="PANTHER" id="PTHR10291">
    <property type="entry name" value="DEHYDRODOLICHYL DIPHOSPHATE SYNTHASE FAMILY MEMBER"/>
    <property type="match status" value="1"/>
</dbReference>
<organism evidence="3 4">
    <name type="scientific">Escallonia herrerae</name>
    <dbReference type="NCBI Taxonomy" id="1293975"/>
    <lineage>
        <taxon>Eukaryota</taxon>
        <taxon>Viridiplantae</taxon>
        <taxon>Streptophyta</taxon>
        <taxon>Embryophyta</taxon>
        <taxon>Tracheophyta</taxon>
        <taxon>Spermatophyta</taxon>
        <taxon>Magnoliopsida</taxon>
        <taxon>eudicotyledons</taxon>
        <taxon>Gunneridae</taxon>
        <taxon>Pentapetalae</taxon>
        <taxon>asterids</taxon>
        <taxon>campanulids</taxon>
        <taxon>Escalloniales</taxon>
        <taxon>Escalloniaceae</taxon>
        <taxon>Escallonia</taxon>
    </lineage>
</organism>
<accession>A0AA88WX48</accession>
<dbReference type="SUPFAM" id="SSF64005">
    <property type="entry name" value="Undecaprenyl diphosphate synthase"/>
    <property type="match status" value="1"/>
</dbReference>
<dbReference type="GO" id="GO:0000287">
    <property type="term" value="F:magnesium ion binding"/>
    <property type="evidence" value="ECO:0007669"/>
    <property type="project" value="UniProtKB-ARBA"/>
</dbReference>
<evidence type="ECO:0000313" key="3">
    <source>
        <dbReference type="EMBL" id="KAK3035437.1"/>
    </source>
</evidence>
<dbReference type="GO" id="GO:0016094">
    <property type="term" value="P:polyprenol biosynthetic process"/>
    <property type="evidence" value="ECO:0007669"/>
    <property type="project" value="TreeGrafter"/>
</dbReference>
<gene>
    <name evidence="3" type="ORF">RJ639_032862</name>
</gene>
<dbReference type="EMBL" id="JAVXUP010000174">
    <property type="protein sequence ID" value="KAK3035437.1"/>
    <property type="molecule type" value="Genomic_DNA"/>
</dbReference>
<comment type="caution">
    <text evidence="3">The sequence shown here is derived from an EMBL/GenBank/DDBJ whole genome shotgun (WGS) entry which is preliminary data.</text>
</comment>
<dbReference type="Proteomes" id="UP001188597">
    <property type="component" value="Unassembled WGS sequence"/>
</dbReference>
<dbReference type="AlphaFoldDB" id="A0AA88WX48"/>
<sequence>MHSLLFPYFPLPKITIFPVKSRPSSPFSAVPKLHKLNLPSTNPHAAAEDHYGQVKSWGLVNGEEKAEHQMAEELATAAAGLRAELMPKHVAVIMDGNRRWALEGGLPVEAGHRAGGRVMKQIVEICVKLGVKVLTFFAFSTENWIRPTEEVAFLMSLFEEVIKSDLEDFKKLGVRMSVIGKKSRLPMSLQGLIRLAEESTKANSKLQLVGAMDYSGRYDITQACKSVAKKVKDGRIRLQDIDEALFEQELETKCIQFPQPDLLIRTSGELRVSNFMLWQTAYTELVFVEKLFPDFGEADFIAALGSFQKRGRRHGGHKY</sequence>
<dbReference type="InterPro" id="IPR036424">
    <property type="entry name" value="UPP_synth-like_sf"/>
</dbReference>
<dbReference type="CDD" id="cd00475">
    <property type="entry name" value="Cis_IPPS"/>
    <property type="match status" value="1"/>
</dbReference>
<dbReference type="PANTHER" id="PTHR10291:SF45">
    <property type="entry name" value="ALKYL TRANSFERASE"/>
    <property type="match status" value="1"/>
</dbReference>
<dbReference type="GO" id="GO:0045547">
    <property type="term" value="F:ditrans,polycis-polyprenyl diphosphate synthase [(2E,6E)-farnesyl diphosphate specific] activity"/>
    <property type="evidence" value="ECO:0007669"/>
    <property type="project" value="TreeGrafter"/>
</dbReference>
<dbReference type="GO" id="GO:0009570">
    <property type="term" value="C:chloroplast stroma"/>
    <property type="evidence" value="ECO:0007669"/>
    <property type="project" value="TreeGrafter"/>
</dbReference>
<dbReference type="GO" id="GO:0009409">
    <property type="term" value="P:response to cold"/>
    <property type="evidence" value="ECO:0007669"/>
    <property type="project" value="TreeGrafter"/>
</dbReference>
<dbReference type="FunFam" id="3.40.1180.10:FF:000001">
    <property type="entry name" value="(2E,6E)-farnesyl-diphosphate-specific ditrans,polycis-undecaprenyl-diphosphate synthase"/>
    <property type="match status" value="1"/>
</dbReference>
<dbReference type="InterPro" id="IPR001441">
    <property type="entry name" value="UPP_synth-like"/>
</dbReference>
<evidence type="ECO:0000256" key="2">
    <source>
        <dbReference type="RuleBase" id="RU363018"/>
    </source>
</evidence>
<dbReference type="HAMAP" id="MF_01139">
    <property type="entry name" value="ISPT"/>
    <property type="match status" value="1"/>
</dbReference>
<dbReference type="InterPro" id="IPR018520">
    <property type="entry name" value="UPP_synth-like_CS"/>
</dbReference>
<dbReference type="GO" id="GO:0009668">
    <property type="term" value="P:plastid membrane organization"/>
    <property type="evidence" value="ECO:0007669"/>
    <property type="project" value="TreeGrafter"/>
</dbReference>